<organism evidence="6 7">
    <name type="scientific">Leptosia nina</name>
    <dbReference type="NCBI Taxonomy" id="320188"/>
    <lineage>
        <taxon>Eukaryota</taxon>
        <taxon>Metazoa</taxon>
        <taxon>Ecdysozoa</taxon>
        <taxon>Arthropoda</taxon>
        <taxon>Hexapoda</taxon>
        <taxon>Insecta</taxon>
        <taxon>Pterygota</taxon>
        <taxon>Neoptera</taxon>
        <taxon>Endopterygota</taxon>
        <taxon>Lepidoptera</taxon>
        <taxon>Glossata</taxon>
        <taxon>Ditrysia</taxon>
        <taxon>Papilionoidea</taxon>
        <taxon>Pieridae</taxon>
        <taxon>Pierinae</taxon>
        <taxon>Leptosia</taxon>
    </lineage>
</organism>
<accession>A0AAV1J5W3</accession>
<dbReference type="EMBL" id="CAVLEF010000006">
    <property type="protein sequence ID" value="CAK1544767.1"/>
    <property type="molecule type" value="Genomic_DNA"/>
</dbReference>
<dbReference type="InterPro" id="IPR023796">
    <property type="entry name" value="Serpin_dom"/>
</dbReference>
<gene>
    <name evidence="6" type="ORF">LNINA_LOCUS4487</name>
</gene>
<dbReference type="SUPFAM" id="SSF56574">
    <property type="entry name" value="Serpins"/>
    <property type="match status" value="1"/>
</dbReference>
<dbReference type="InterPro" id="IPR042178">
    <property type="entry name" value="Serpin_sf_1"/>
</dbReference>
<keyword evidence="3" id="KW-0722">Serine protease inhibitor</keyword>
<dbReference type="Gene3D" id="3.30.497.10">
    <property type="entry name" value="Antithrombin, subunit I, domain 2"/>
    <property type="match status" value="1"/>
</dbReference>
<dbReference type="Pfam" id="PF00079">
    <property type="entry name" value="Serpin"/>
    <property type="match status" value="1"/>
</dbReference>
<dbReference type="GO" id="GO:0004867">
    <property type="term" value="F:serine-type endopeptidase inhibitor activity"/>
    <property type="evidence" value="ECO:0007669"/>
    <property type="project" value="UniProtKB-KW"/>
</dbReference>
<dbReference type="InterPro" id="IPR042185">
    <property type="entry name" value="Serpin_sf_2"/>
</dbReference>
<protein>
    <recommendedName>
        <fullName evidence="5">Serpin domain-containing protein</fullName>
    </recommendedName>
</protein>
<reference evidence="6 7" key="1">
    <citation type="submission" date="2023-11" db="EMBL/GenBank/DDBJ databases">
        <authorList>
            <person name="Okamura Y."/>
        </authorList>
    </citation>
    <scope>NUCLEOTIDE SEQUENCE [LARGE SCALE GENOMIC DNA]</scope>
</reference>
<evidence type="ECO:0000313" key="7">
    <source>
        <dbReference type="Proteomes" id="UP001497472"/>
    </source>
</evidence>
<keyword evidence="2" id="KW-0646">Protease inhibitor</keyword>
<evidence type="ECO:0000256" key="2">
    <source>
        <dbReference type="ARBA" id="ARBA00022690"/>
    </source>
</evidence>
<evidence type="ECO:0000256" key="3">
    <source>
        <dbReference type="ARBA" id="ARBA00022900"/>
    </source>
</evidence>
<keyword evidence="7" id="KW-1185">Reference proteome</keyword>
<evidence type="ECO:0000313" key="6">
    <source>
        <dbReference type="EMBL" id="CAK1544767.1"/>
    </source>
</evidence>
<dbReference type="PANTHER" id="PTHR11461">
    <property type="entry name" value="SERINE PROTEASE INHIBITOR, SERPIN"/>
    <property type="match status" value="1"/>
</dbReference>
<comment type="caution">
    <text evidence="6">The sequence shown here is derived from an EMBL/GenBank/DDBJ whole genome shotgun (WGS) entry which is preliminary data.</text>
</comment>
<comment type="similarity">
    <text evidence="1 4">Belongs to the serpin family.</text>
</comment>
<dbReference type="SMART" id="SM00093">
    <property type="entry name" value="SERPIN"/>
    <property type="match status" value="1"/>
</dbReference>
<feature type="domain" description="Serpin" evidence="5">
    <location>
        <begin position="1"/>
        <end position="299"/>
    </location>
</feature>
<name>A0AAV1J5W3_9NEOP</name>
<dbReference type="InterPro" id="IPR036186">
    <property type="entry name" value="Serpin_sf"/>
</dbReference>
<evidence type="ECO:0000256" key="1">
    <source>
        <dbReference type="ARBA" id="ARBA00009500"/>
    </source>
</evidence>
<proteinExistence type="inferred from homology"/>
<evidence type="ECO:0000259" key="5">
    <source>
        <dbReference type="SMART" id="SM00093"/>
    </source>
</evidence>
<sequence>MFNKIYVNYSDGFKSSFLAPTYGVQVDKVSFNYPGAATAYINKVIGQMTLKRLTDVLIKGDITTDTTMLLVNGAYLKATWEDPFDVHLTKYTKFIKYDGTTVMIPIMHKKEHMLFVHDDLNKVKVVSLKLASYGAYFTIVIPEDKRSFDDFLKNLRAPNFLKTVKKRMRQEYIHVAIPRFKIKTLVDWTESLKMFGLSTLFETNNAGLDGILKDNILKKHVHLSKVKQKNFIDFNEMGAFRVVTPAGFENFARAALINKIPPRLEAMADRPFYFEIGLQYDMSDFTKTEDLFAGIYCGPEA</sequence>
<dbReference type="GO" id="GO:0005615">
    <property type="term" value="C:extracellular space"/>
    <property type="evidence" value="ECO:0007669"/>
    <property type="project" value="InterPro"/>
</dbReference>
<dbReference type="CDD" id="cd00172">
    <property type="entry name" value="serpin"/>
    <property type="match status" value="1"/>
</dbReference>
<dbReference type="AlphaFoldDB" id="A0AAV1J5W3"/>
<dbReference type="InterPro" id="IPR000215">
    <property type="entry name" value="Serpin_fam"/>
</dbReference>
<dbReference type="Proteomes" id="UP001497472">
    <property type="component" value="Unassembled WGS sequence"/>
</dbReference>
<dbReference type="PANTHER" id="PTHR11461:SF211">
    <property type="entry name" value="GH10112P-RELATED"/>
    <property type="match status" value="1"/>
</dbReference>
<evidence type="ECO:0000256" key="4">
    <source>
        <dbReference type="RuleBase" id="RU000411"/>
    </source>
</evidence>
<dbReference type="Gene3D" id="2.30.39.10">
    <property type="entry name" value="Alpha-1-antitrypsin, domain 1"/>
    <property type="match status" value="1"/>
</dbReference>